<name>A0ABR2KWY3_9EUKA</name>
<gene>
    <name evidence="2" type="ORF">M9Y10_023757</name>
</gene>
<keyword evidence="3" id="KW-1185">Reference proteome</keyword>
<dbReference type="EMBL" id="JAPFFF010000003">
    <property type="protein sequence ID" value="KAK8895311.1"/>
    <property type="molecule type" value="Genomic_DNA"/>
</dbReference>
<feature type="compositionally biased region" description="Acidic residues" evidence="1">
    <location>
        <begin position="131"/>
        <end position="145"/>
    </location>
</feature>
<reference evidence="2 3" key="1">
    <citation type="submission" date="2024-04" db="EMBL/GenBank/DDBJ databases">
        <title>Tritrichomonas musculus Genome.</title>
        <authorList>
            <person name="Alves-Ferreira E."/>
            <person name="Grigg M."/>
            <person name="Lorenzi H."/>
            <person name="Galac M."/>
        </authorList>
    </citation>
    <scope>NUCLEOTIDE SEQUENCE [LARGE SCALE GENOMIC DNA]</scope>
    <source>
        <strain evidence="2 3">EAF2021</strain>
    </source>
</reference>
<proteinExistence type="predicted"/>
<protein>
    <submittedName>
        <fullName evidence="2">Uncharacterized protein</fullName>
    </submittedName>
</protein>
<evidence type="ECO:0000313" key="2">
    <source>
        <dbReference type="EMBL" id="KAK8895311.1"/>
    </source>
</evidence>
<evidence type="ECO:0000256" key="1">
    <source>
        <dbReference type="SAM" id="MobiDB-lite"/>
    </source>
</evidence>
<dbReference type="Proteomes" id="UP001470230">
    <property type="component" value="Unassembled WGS sequence"/>
</dbReference>
<comment type="caution">
    <text evidence="2">The sequence shown here is derived from an EMBL/GenBank/DDBJ whole genome shotgun (WGS) entry which is preliminary data.</text>
</comment>
<organism evidence="2 3">
    <name type="scientific">Tritrichomonas musculus</name>
    <dbReference type="NCBI Taxonomy" id="1915356"/>
    <lineage>
        <taxon>Eukaryota</taxon>
        <taxon>Metamonada</taxon>
        <taxon>Parabasalia</taxon>
        <taxon>Tritrichomonadida</taxon>
        <taxon>Tritrichomonadidae</taxon>
        <taxon>Tritrichomonas</taxon>
    </lineage>
</organism>
<evidence type="ECO:0000313" key="3">
    <source>
        <dbReference type="Proteomes" id="UP001470230"/>
    </source>
</evidence>
<feature type="region of interest" description="Disordered" evidence="1">
    <location>
        <begin position="115"/>
        <end position="161"/>
    </location>
</feature>
<sequence>MGNDYSYVIKRSEDQFWTRERIWKNIDIQDYQIGSKSKLNNAIFASIVACSFIMQSKIWKHRKWAVIQVRSDDPLAQPLSFPLNNLELLVHKFKPNKRRNGREIYQNLLKEIEDRKKREEQQQQQQQQQQQEEDQQQQQPDEEQQQDPREIYSIDYLLNKH</sequence>
<accession>A0ABR2KWY3</accession>